<evidence type="ECO:0000256" key="2">
    <source>
        <dbReference type="SAM" id="MobiDB-lite"/>
    </source>
</evidence>
<evidence type="ECO:0008006" key="5">
    <source>
        <dbReference type="Google" id="ProtNLM"/>
    </source>
</evidence>
<comment type="caution">
    <text evidence="3">The sequence shown here is derived from an EMBL/GenBank/DDBJ whole genome shotgun (WGS) entry which is preliminary data.</text>
</comment>
<dbReference type="Pfam" id="PF02567">
    <property type="entry name" value="PhzC-PhzF"/>
    <property type="match status" value="1"/>
</dbReference>
<evidence type="ECO:0000313" key="4">
    <source>
        <dbReference type="Proteomes" id="UP001565368"/>
    </source>
</evidence>
<dbReference type="PANTHER" id="PTHR13774:SF39">
    <property type="entry name" value="BIOSYNTHESIS PROTEIN, PUTATIVE-RELATED"/>
    <property type="match status" value="1"/>
</dbReference>
<sequence length="324" mass="33592">MTTHKHAMSPIATAPTPAPAQAAKPAPSDPPSLRFVTVFPSGAGGGNPCPIVTDAAGLSDADMKALSARYGHEASFILPPADPANLARIRYFVPAHEMEMCGHATLGSAWLLRRAGVWTTPAATVETLAGVVELRFDGATGRIDVGQPRGEVQPVAETSVPRIARLLSLGEGDILTLNGRGLLNASTSRFKTLIPLRSVETLHAIDTATLNADEVRETCDEIESTGLYPFAVGADGAIHARQFPRSSGYVEDAATGIAASAALYGALQYGIVSGAAGSDALTVHQGEALGRPSAIQVTLRRAGAPDEGCWISGSVEEIELQPVA</sequence>
<dbReference type="NCBIfam" id="TIGR00654">
    <property type="entry name" value="PhzF_family"/>
    <property type="match status" value="1"/>
</dbReference>
<reference evidence="3 4" key="1">
    <citation type="submission" date="2023-08" db="EMBL/GenBank/DDBJ databases">
        <title>Annotated Genome Sequence of Vanrija albida AlHP1.</title>
        <authorList>
            <person name="Herzog R."/>
        </authorList>
    </citation>
    <scope>NUCLEOTIDE SEQUENCE [LARGE SCALE GENOMIC DNA]</scope>
    <source>
        <strain evidence="3 4">AlHP1</strain>
    </source>
</reference>
<dbReference type="RefSeq" id="XP_069207742.1">
    <property type="nucleotide sequence ID" value="XM_069355671.1"/>
</dbReference>
<dbReference type="Proteomes" id="UP001565368">
    <property type="component" value="Unassembled WGS sequence"/>
</dbReference>
<evidence type="ECO:0000313" key="3">
    <source>
        <dbReference type="EMBL" id="KAL1407798.1"/>
    </source>
</evidence>
<dbReference type="Gene3D" id="3.10.310.10">
    <property type="entry name" value="Diaminopimelate Epimerase, Chain A, domain 1"/>
    <property type="match status" value="2"/>
</dbReference>
<accession>A0ABR3PZA8</accession>
<dbReference type="PANTHER" id="PTHR13774">
    <property type="entry name" value="PHENAZINE BIOSYNTHESIS PROTEIN"/>
    <property type="match status" value="1"/>
</dbReference>
<dbReference type="EMBL" id="JBBXJM010000005">
    <property type="protein sequence ID" value="KAL1407798.1"/>
    <property type="molecule type" value="Genomic_DNA"/>
</dbReference>
<gene>
    <name evidence="3" type="ORF">Q8F55_007233</name>
</gene>
<dbReference type="GeneID" id="95988276"/>
<name>A0ABR3PZA8_9TREE</name>
<evidence type="ECO:0000256" key="1">
    <source>
        <dbReference type="ARBA" id="ARBA00023235"/>
    </source>
</evidence>
<dbReference type="PIRSF" id="PIRSF016184">
    <property type="entry name" value="PhzC_PhzF"/>
    <property type="match status" value="1"/>
</dbReference>
<keyword evidence="4" id="KW-1185">Reference proteome</keyword>
<dbReference type="InterPro" id="IPR003719">
    <property type="entry name" value="Phenazine_PhzF-like"/>
</dbReference>
<keyword evidence="1" id="KW-0413">Isomerase</keyword>
<organism evidence="3 4">
    <name type="scientific">Vanrija albida</name>
    <dbReference type="NCBI Taxonomy" id="181172"/>
    <lineage>
        <taxon>Eukaryota</taxon>
        <taxon>Fungi</taxon>
        <taxon>Dikarya</taxon>
        <taxon>Basidiomycota</taxon>
        <taxon>Agaricomycotina</taxon>
        <taxon>Tremellomycetes</taxon>
        <taxon>Trichosporonales</taxon>
        <taxon>Trichosporonaceae</taxon>
        <taxon>Vanrija</taxon>
    </lineage>
</organism>
<proteinExistence type="predicted"/>
<feature type="compositionally biased region" description="Low complexity" evidence="2">
    <location>
        <begin position="8"/>
        <end position="26"/>
    </location>
</feature>
<protein>
    <recommendedName>
        <fullName evidence="5">Phenazine biosynthesis protein PhzF family</fullName>
    </recommendedName>
</protein>
<dbReference type="SUPFAM" id="SSF54506">
    <property type="entry name" value="Diaminopimelate epimerase-like"/>
    <property type="match status" value="1"/>
</dbReference>
<feature type="region of interest" description="Disordered" evidence="2">
    <location>
        <begin position="1"/>
        <end position="31"/>
    </location>
</feature>